<dbReference type="OrthoDB" id="7197613at2"/>
<name>A0A518RBK0_9SPHN</name>
<dbReference type="InterPro" id="IPR009057">
    <property type="entry name" value="Homeodomain-like_sf"/>
</dbReference>
<protein>
    <submittedName>
        <fullName evidence="1">IS1 family transposase</fullName>
    </submittedName>
</protein>
<accession>A0A518RBK0</accession>
<dbReference type="EMBL" id="CP042239">
    <property type="protein sequence ID" value="QDX24823.1"/>
    <property type="molecule type" value="Genomic_DNA"/>
</dbReference>
<sequence>MLDAKHKSSYAMRMNKLSLAKRTQILAMLCEGSSMRSISRIADVSINTVSKLLVEAGEACLAIHDEHVRNVKASRVQCDEIWSFCYAKEKTAKALKDKPEGAGDVWTWTALDADTKLIVSYYVGDRSSGAAIELMDDLRDRLANRVQLTTDGHRAYLEAVEGAFGGDVDYAQLVKLYGPTVSAPGRYSPAECIGAKKVRREGLPDEAHISTSYVERQNLNMRMGMRRFTRLTNAFSKKLENHIHALALYFVFYNFVRIHKTLRMSPAMAAGITDRLWSLEDVVAKMDEMAPAPKARGPYKKRITQG</sequence>
<dbReference type="PANTHER" id="PTHR33293">
    <property type="entry name" value="INSERTION ELEMENT IS1 1 PROTEIN INSB-RELATED"/>
    <property type="match status" value="1"/>
</dbReference>
<reference evidence="1 2" key="1">
    <citation type="submission" date="2019-07" db="EMBL/GenBank/DDBJ databases">
        <title>Sphingomonas alkalisoli sp. nov., isolated from rhizosphere soil of Suaedae salsa.</title>
        <authorList>
            <person name="Zhang H."/>
            <person name="Xu L."/>
            <person name="Zhang J.-X."/>
            <person name="Sun J.-Q."/>
        </authorList>
    </citation>
    <scope>NUCLEOTIDE SEQUENCE [LARGE SCALE GENOMIC DNA]</scope>
    <source>
        <strain evidence="1 2">XS-10</strain>
    </source>
</reference>
<evidence type="ECO:0000313" key="2">
    <source>
        <dbReference type="Proteomes" id="UP000318055"/>
    </source>
</evidence>
<evidence type="ECO:0000313" key="1">
    <source>
        <dbReference type="EMBL" id="QDX24823.1"/>
    </source>
</evidence>
<organism evidence="1 2">
    <name type="scientific">Sphingomonas suaedae</name>
    <dbReference type="NCBI Taxonomy" id="2599297"/>
    <lineage>
        <taxon>Bacteria</taxon>
        <taxon>Pseudomonadati</taxon>
        <taxon>Pseudomonadota</taxon>
        <taxon>Alphaproteobacteria</taxon>
        <taxon>Sphingomonadales</taxon>
        <taxon>Sphingomonadaceae</taxon>
        <taxon>Sphingomonas</taxon>
    </lineage>
</organism>
<dbReference type="AlphaFoldDB" id="A0A518RBK0"/>
<dbReference type="PANTHER" id="PTHR33293:SF2">
    <property type="entry name" value="TRANSPOSASE"/>
    <property type="match status" value="1"/>
</dbReference>
<dbReference type="Proteomes" id="UP000318055">
    <property type="component" value="Chromosome"/>
</dbReference>
<dbReference type="SUPFAM" id="SSF46689">
    <property type="entry name" value="Homeodomain-like"/>
    <property type="match status" value="1"/>
</dbReference>
<dbReference type="InterPro" id="IPR038116">
    <property type="entry name" value="TrpR-like_sf"/>
</dbReference>
<dbReference type="InterPro" id="IPR051354">
    <property type="entry name" value="Transposase_27_IS1"/>
</dbReference>
<dbReference type="KEGG" id="ssua:FPZ54_01420"/>
<keyword evidence="2" id="KW-1185">Reference proteome</keyword>
<gene>
    <name evidence="1" type="ORF">FPZ54_01420</name>
</gene>
<proteinExistence type="predicted"/>
<dbReference type="Gene3D" id="1.10.1270.10">
    <property type="entry name" value="TrpR-like"/>
    <property type="match status" value="1"/>
</dbReference>